<sequence>MSASPSGGQAIIPHRVATQGNTIIIPDYDNAQSYEEFIRKKLEDPDVKNRTFWKKCLNFCESPGATAKECKDHIEKLRTRYKSNKPAESSGKGKETAQKKHAADGKKRSEVTPGEGSNQKPTNQTTITRTREPLQSYSRGAKADEITARIIADREANSKRKAESREKKRKETSEAPSQESNASQSHTKVQEPQWLVVSGNPSQANLDPDKKRRKPREKTRVQSSSTHPGAKP</sequence>
<feature type="compositionally biased region" description="Basic and acidic residues" evidence="1">
    <location>
        <begin position="91"/>
        <end position="110"/>
    </location>
</feature>
<name>A0A286UWF5_9AGAM</name>
<feature type="compositionally biased region" description="Polar residues" evidence="1">
    <location>
        <begin position="221"/>
        <end position="232"/>
    </location>
</feature>
<dbReference type="Proteomes" id="UP000217199">
    <property type="component" value="Unassembled WGS sequence"/>
</dbReference>
<reference evidence="2 3" key="1">
    <citation type="journal article" date="2017" name="Mol. Ecol.">
        <title>Comparative and population genomic landscape of Phellinus noxius: A hypervariable fungus causing root rot in trees.</title>
        <authorList>
            <person name="Chung C.L."/>
            <person name="Lee T.J."/>
            <person name="Akiba M."/>
            <person name="Lee H.H."/>
            <person name="Kuo T.H."/>
            <person name="Liu D."/>
            <person name="Ke H.M."/>
            <person name="Yokoi T."/>
            <person name="Roa M.B."/>
            <person name="Lu M.J."/>
            <person name="Chang Y.Y."/>
            <person name="Ann P.J."/>
            <person name="Tsai J.N."/>
            <person name="Chen C.Y."/>
            <person name="Tzean S.S."/>
            <person name="Ota Y."/>
            <person name="Hattori T."/>
            <person name="Sahashi N."/>
            <person name="Liou R.F."/>
            <person name="Kikuchi T."/>
            <person name="Tsai I.J."/>
        </authorList>
    </citation>
    <scope>NUCLEOTIDE SEQUENCE [LARGE SCALE GENOMIC DNA]</scope>
    <source>
        <strain evidence="2 3">FFPRI411160</strain>
    </source>
</reference>
<evidence type="ECO:0000313" key="3">
    <source>
        <dbReference type="Proteomes" id="UP000217199"/>
    </source>
</evidence>
<dbReference type="AlphaFoldDB" id="A0A286UWF5"/>
<accession>A0A286UWF5</accession>
<dbReference type="InParanoid" id="A0A286UWF5"/>
<evidence type="ECO:0000256" key="1">
    <source>
        <dbReference type="SAM" id="MobiDB-lite"/>
    </source>
</evidence>
<feature type="compositionally biased region" description="Polar residues" evidence="1">
    <location>
        <begin position="115"/>
        <end position="138"/>
    </location>
</feature>
<dbReference type="EMBL" id="NBII01000001">
    <property type="protein sequence ID" value="PAV23864.1"/>
    <property type="molecule type" value="Genomic_DNA"/>
</dbReference>
<feature type="compositionally biased region" description="Basic and acidic residues" evidence="1">
    <location>
        <begin position="141"/>
        <end position="173"/>
    </location>
</feature>
<feature type="region of interest" description="Disordered" evidence="1">
    <location>
        <begin position="79"/>
        <end position="232"/>
    </location>
</feature>
<gene>
    <name evidence="2" type="ORF">PNOK_0093200</name>
</gene>
<evidence type="ECO:0000313" key="2">
    <source>
        <dbReference type="EMBL" id="PAV23864.1"/>
    </source>
</evidence>
<comment type="caution">
    <text evidence="2">The sequence shown here is derived from an EMBL/GenBank/DDBJ whole genome shotgun (WGS) entry which is preliminary data.</text>
</comment>
<proteinExistence type="predicted"/>
<feature type="compositionally biased region" description="Polar residues" evidence="1">
    <location>
        <begin position="176"/>
        <end position="187"/>
    </location>
</feature>
<organism evidence="2 3">
    <name type="scientific">Pyrrhoderma noxium</name>
    <dbReference type="NCBI Taxonomy" id="2282107"/>
    <lineage>
        <taxon>Eukaryota</taxon>
        <taxon>Fungi</taxon>
        <taxon>Dikarya</taxon>
        <taxon>Basidiomycota</taxon>
        <taxon>Agaricomycotina</taxon>
        <taxon>Agaricomycetes</taxon>
        <taxon>Hymenochaetales</taxon>
        <taxon>Hymenochaetaceae</taxon>
        <taxon>Pyrrhoderma</taxon>
    </lineage>
</organism>
<keyword evidence="3" id="KW-1185">Reference proteome</keyword>
<protein>
    <submittedName>
        <fullName evidence="2">Uncharacterized protein</fullName>
    </submittedName>
</protein>